<gene>
    <name evidence="1" type="ORF">ACFQ07_02530</name>
</gene>
<comment type="caution">
    <text evidence="1">The sequence shown here is derived from an EMBL/GenBank/DDBJ whole genome shotgun (WGS) entry which is preliminary data.</text>
</comment>
<sequence>MKRIGRSPSTGRQRELRAGSLHEEVRTLVIGYKDRLARFGFESLEHVAGKNDCTNLVANQALLCPQEEMVSDLRARAHLLVSPVRAAQVREEAQGRPCCDLGGGR</sequence>
<keyword evidence="2" id="KW-1185">Reference proteome</keyword>
<dbReference type="EMBL" id="JBHTIR010000247">
    <property type="protein sequence ID" value="MFD0851082.1"/>
    <property type="molecule type" value="Genomic_DNA"/>
</dbReference>
<proteinExistence type="predicted"/>
<reference evidence="2" key="1">
    <citation type="journal article" date="2019" name="Int. J. Syst. Evol. Microbiol.">
        <title>The Global Catalogue of Microorganisms (GCM) 10K type strain sequencing project: providing services to taxonomists for standard genome sequencing and annotation.</title>
        <authorList>
            <consortium name="The Broad Institute Genomics Platform"/>
            <consortium name="The Broad Institute Genome Sequencing Center for Infectious Disease"/>
            <person name="Wu L."/>
            <person name="Ma J."/>
        </authorList>
    </citation>
    <scope>NUCLEOTIDE SEQUENCE [LARGE SCALE GENOMIC DNA]</scope>
    <source>
        <strain evidence="2">JCM 31696</strain>
    </source>
</reference>
<dbReference type="Proteomes" id="UP001597083">
    <property type="component" value="Unassembled WGS sequence"/>
</dbReference>
<accession>A0ABW3CAX8</accession>
<organism evidence="1 2">
    <name type="scientific">Actinomadura adrarensis</name>
    <dbReference type="NCBI Taxonomy" id="1819600"/>
    <lineage>
        <taxon>Bacteria</taxon>
        <taxon>Bacillati</taxon>
        <taxon>Actinomycetota</taxon>
        <taxon>Actinomycetes</taxon>
        <taxon>Streptosporangiales</taxon>
        <taxon>Thermomonosporaceae</taxon>
        <taxon>Actinomadura</taxon>
    </lineage>
</organism>
<protein>
    <submittedName>
        <fullName evidence="1">Uncharacterized protein</fullName>
    </submittedName>
</protein>
<evidence type="ECO:0000313" key="2">
    <source>
        <dbReference type="Proteomes" id="UP001597083"/>
    </source>
</evidence>
<name>A0ABW3CAX8_9ACTN</name>
<evidence type="ECO:0000313" key="1">
    <source>
        <dbReference type="EMBL" id="MFD0851082.1"/>
    </source>
</evidence>